<name>A0A8J2Q3Q2_9HEXA</name>
<dbReference type="AlphaFoldDB" id="A0A8J2Q3Q2"/>
<evidence type="ECO:0000313" key="2">
    <source>
        <dbReference type="Proteomes" id="UP000708208"/>
    </source>
</evidence>
<sequence length="82" mass="9483">MLVTNRNLYILISSTLFILQAKSYYMLERFIINRAVTASGFHFSIIRANHGLDLDQIIYNLGLDPSIIHLKRPDRFGSKDQN</sequence>
<comment type="caution">
    <text evidence="1">The sequence shown here is derived from an EMBL/GenBank/DDBJ whole genome shotgun (WGS) entry which is preliminary data.</text>
</comment>
<organism evidence="1 2">
    <name type="scientific">Allacma fusca</name>
    <dbReference type="NCBI Taxonomy" id="39272"/>
    <lineage>
        <taxon>Eukaryota</taxon>
        <taxon>Metazoa</taxon>
        <taxon>Ecdysozoa</taxon>
        <taxon>Arthropoda</taxon>
        <taxon>Hexapoda</taxon>
        <taxon>Collembola</taxon>
        <taxon>Symphypleona</taxon>
        <taxon>Sminthuridae</taxon>
        <taxon>Allacma</taxon>
    </lineage>
</organism>
<dbReference type="Proteomes" id="UP000708208">
    <property type="component" value="Unassembled WGS sequence"/>
</dbReference>
<accession>A0A8J2Q3Q2</accession>
<evidence type="ECO:0000313" key="1">
    <source>
        <dbReference type="EMBL" id="CAG7832231.1"/>
    </source>
</evidence>
<reference evidence="1" key="1">
    <citation type="submission" date="2021-06" db="EMBL/GenBank/DDBJ databases">
        <authorList>
            <person name="Hodson N. C."/>
            <person name="Mongue J. A."/>
            <person name="Jaron S. K."/>
        </authorList>
    </citation>
    <scope>NUCLEOTIDE SEQUENCE</scope>
</reference>
<protein>
    <submittedName>
        <fullName evidence="1">Uncharacterized protein</fullName>
    </submittedName>
</protein>
<keyword evidence="2" id="KW-1185">Reference proteome</keyword>
<gene>
    <name evidence="1" type="ORF">AFUS01_LOCUS41920</name>
</gene>
<dbReference type="EMBL" id="CAJVCH010563986">
    <property type="protein sequence ID" value="CAG7832231.1"/>
    <property type="molecule type" value="Genomic_DNA"/>
</dbReference>
<proteinExistence type="predicted"/>